<evidence type="ECO:0000256" key="1">
    <source>
        <dbReference type="SAM" id="MobiDB-lite"/>
    </source>
</evidence>
<sequence length="491" mass="55532">MGEGPKHGVYVGKARDVTCPGDHVTYEFVVYTSHRCSLECIPEKNFFHGGQPPWKCEGNYEVDEDDIVMEVTQQDVTGPRRDSDVHLEISGNDVTFRKTRLAWVGGPPALPSQDPVKLKKAQLQNEEEEAARRKLELETAREEMDKERARQEELARKEKEELEQLREELRRQREAQEAEAAKRRADLEKQKEELRAIEEEKARLARLRQEEFESQEAHEREAKQVQEELNRQREALKALEREREELKEQKEKEARQKQLQREEQKHEAAQMAAEGSSSGAWKMSTRIRVSSSGTMQPTSAARCDWSSRCAMDVSFSTPANESTSGKASGSCPAVVSTTCCVQCEARRSRERLRQLATPQGAQVLQRLSFRYLASGDSARALEELDSSLYELVKQRLSLARCGVAKQPPPCWEQDDVPLPFTAACVKKSPSGAYQPSRGYRSAPLLWRTLDPLPKRIFGCRAATVIQSMHLPPLVPLSAPKPPDNQAVSLGQ</sequence>
<keyword evidence="3" id="KW-1185">Reference proteome</keyword>
<feature type="region of interest" description="Disordered" evidence="1">
    <location>
        <begin position="122"/>
        <end position="192"/>
    </location>
</feature>
<protein>
    <recommendedName>
        <fullName evidence="4">Reticulocyte-binding protein 2-like a</fullName>
    </recommendedName>
</protein>
<dbReference type="Proteomes" id="UP001642484">
    <property type="component" value="Unassembled WGS sequence"/>
</dbReference>
<evidence type="ECO:0000313" key="3">
    <source>
        <dbReference type="Proteomes" id="UP001642484"/>
    </source>
</evidence>
<organism evidence="2 3">
    <name type="scientific">Durusdinium trenchii</name>
    <dbReference type="NCBI Taxonomy" id="1381693"/>
    <lineage>
        <taxon>Eukaryota</taxon>
        <taxon>Sar</taxon>
        <taxon>Alveolata</taxon>
        <taxon>Dinophyceae</taxon>
        <taxon>Suessiales</taxon>
        <taxon>Symbiodiniaceae</taxon>
        <taxon>Durusdinium</taxon>
    </lineage>
</organism>
<evidence type="ECO:0008006" key="4">
    <source>
        <dbReference type="Google" id="ProtNLM"/>
    </source>
</evidence>
<feature type="region of interest" description="Disordered" evidence="1">
    <location>
        <begin position="244"/>
        <end position="280"/>
    </location>
</feature>
<accession>A0ABP0JRM6</accession>
<feature type="compositionally biased region" description="Basic and acidic residues" evidence="1">
    <location>
        <begin position="130"/>
        <end position="192"/>
    </location>
</feature>
<evidence type="ECO:0000313" key="2">
    <source>
        <dbReference type="EMBL" id="CAK9017100.1"/>
    </source>
</evidence>
<reference evidence="2 3" key="1">
    <citation type="submission" date="2024-02" db="EMBL/GenBank/DDBJ databases">
        <authorList>
            <person name="Chen Y."/>
            <person name="Shah S."/>
            <person name="Dougan E. K."/>
            <person name="Thang M."/>
            <person name="Chan C."/>
        </authorList>
    </citation>
    <scope>NUCLEOTIDE SEQUENCE [LARGE SCALE GENOMIC DNA]</scope>
</reference>
<gene>
    <name evidence="2" type="ORF">CCMP2556_LOCUS12753</name>
</gene>
<dbReference type="EMBL" id="CAXAMN010006269">
    <property type="protein sequence ID" value="CAK9017100.1"/>
    <property type="molecule type" value="Genomic_DNA"/>
</dbReference>
<feature type="compositionally biased region" description="Basic and acidic residues" evidence="1">
    <location>
        <begin position="244"/>
        <end position="268"/>
    </location>
</feature>
<proteinExistence type="predicted"/>
<name>A0ABP0JRM6_9DINO</name>
<comment type="caution">
    <text evidence="2">The sequence shown here is derived from an EMBL/GenBank/DDBJ whole genome shotgun (WGS) entry which is preliminary data.</text>
</comment>